<dbReference type="Pfam" id="PF21027">
    <property type="entry name" value="Sde0182_C"/>
    <property type="match status" value="1"/>
</dbReference>
<dbReference type="Pfam" id="PF07632">
    <property type="entry name" value="Sde182_NH-like"/>
    <property type="match status" value="1"/>
</dbReference>
<comment type="caution">
    <text evidence="3">The sequence shown here is derived from an EMBL/GenBank/DDBJ whole genome shotgun (WGS) entry which is preliminary data.</text>
</comment>
<dbReference type="GO" id="GO:0016799">
    <property type="term" value="F:hydrolase activity, hydrolyzing N-glycosyl compounds"/>
    <property type="evidence" value="ECO:0007669"/>
    <property type="project" value="InterPro"/>
</dbReference>
<dbReference type="InterPro" id="IPR036452">
    <property type="entry name" value="Ribo_hydro-like"/>
</dbReference>
<gene>
    <name evidence="3" type="ORF">D0X99_14725</name>
</gene>
<dbReference type="InterPro" id="IPR048527">
    <property type="entry name" value="Sde182_C"/>
</dbReference>
<protein>
    <submittedName>
        <fullName evidence="3">DUF1593 domain-containing protein</fullName>
    </submittedName>
</protein>
<dbReference type="InterPro" id="IPR013783">
    <property type="entry name" value="Ig-like_fold"/>
</dbReference>
<dbReference type="EMBL" id="QXML01000007">
    <property type="protein sequence ID" value="RIW14054.1"/>
    <property type="molecule type" value="Genomic_DNA"/>
</dbReference>
<organism evidence="3 4">
    <name type="scientific">Algoriphagus lacus</name>
    <dbReference type="NCBI Taxonomy" id="2056311"/>
    <lineage>
        <taxon>Bacteria</taxon>
        <taxon>Pseudomonadati</taxon>
        <taxon>Bacteroidota</taxon>
        <taxon>Cytophagia</taxon>
        <taxon>Cytophagales</taxon>
        <taxon>Cyclobacteriaceae</taxon>
        <taxon>Algoriphagus</taxon>
    </lineage>
</organism>
<dbReference type="Proteomes" id="UP000283522">
    <property type="component" value="Unassembled WGS sequence"/>
</dbReference>
<proteinExistence type="predicted"/>
<accession>A0A418PPQ0</accession>
<evidence type="ECO:0000313" key="3">
    <source>
        <dbReference type="EMBL" id="RIW14054.1"/>
    </source>
</evidence>
<evidence type="ECO:0000259" key="2">
    <source>
        <dbReference type="Pfam" id="PF21027"/>
    </source>
</evidence>
<dbReference type="InterPro" id="IPR011483">
    <property type="entry name" value="Sde182_NH-like"/>
</dbReference>
<feature type="domain" description="Cellulose-binding Sde182 C-terminal" evidence="2">
    <location>
        <begin position="432"/>
        <end position="504"/>
    </location>
</feature>
<dbReference type="Gene3D" id="3.90.245.10">
    <property type="entry name" value="Ribonucleoside hydrolase-like"/>
    <property type="match status" value="1"/>
</dbReference>
<evidence type="ECO:0000259" key="1">
    <source>
        <dbReference type="Pfam" id="PF07632"/>
    </source>
</evidence>
<dbReference type="AlphaFoldDB" id="A0A418PPQ0"/>
<reference evidence="3 4" key="1">
    <citation type="submission" date="2018-09" db="EMBL/GenBank/DDBJ databases">
        <authorList>
            <person name="Wang X."/>
            <person name="Du Z."/>
        </authorList>
    </citation>
    <scope>NUCLEOTIDE SEQUENCE [LARGE SCALE GENOMIC DNA]</scope>
    <source>
        <strain evidence="3 4">N3</strain>
    </source>
</reference>
<evidence type="ECO:0000313" key="4">
    <source>
        <dbReference type="Proteomes" id="UP000283522"/>
    </source>
</evidence>
<feature type="domain" description="Cellulose-binding Sde182 nucleoside hydrolase-like" evidence="1">
    <location>
        <begin position="34"/>
        <end position="348"/>
    </location>
</feature>
<keyword evidence="4" id="KW-1185">Reference proteome</keyword>
<sequence>MRFFLIASLFFSFFSCQPKTESVEEATPEPLKPRTIVTTDGEIDDVDSFIRMLLYANEFRIEGLIYSSSMWHYKGDGKGTLFTSEMEMTKTMYGAKTDLRWPGVEWMNPLLDAYESVYPKLSQHAEGFPTAEYLRSVVRVGNIDFEGEMEVDTEGSDFIKAKLLDANMEPIYLQVWGGTNTIARALKSIEDQYKGTAEWKSIYKKVIDKAIIYAILDQDATYRKYIAPNWPDLKIYYNSNQFWCFAYPWKRAVPESQQYLFEGKFMGEEIINNHGPLLKQYYSYGDGQVQAGDDEHIHGDPTKLVNAQWGTFGVYDFISEGDSPAYLHLIDVGLDNLNQPQWGGWGGRLVQSIEQPNRWEDGATVLDYNPFTDTLDATYPQIRWIETIQEDFAARADWCVMDFAEANHPPVVKAVGGTRISAKPGETLTLEVQTNDPDGDQLETKFWVYREVGTYSGNESLSMTGNQAQVRLDSESTGQLHVIAEVKDNGIHPMTRYVRFVVEVK</sequence>
<dbReference type="Gene3D" id="2.60.40.10">
    <property type="entry name" value="Immunoglobulins"/>
    <property type="match status" value="1"/>
</dbReference>
<dbReference type="PROSITE" id="PS51257">
    <property type="entry name" value="PROKAR_LIPOPROTEIN"/>
    <property type="match status" value="1"/>
</dbReference>
<name>A0A418PPQ0_9BACT</name>
<dbReference type="OrthoDB" id="253051at2"/>